<evidence type="ECO:0000259" key="2">
    <source>
        <dbReference type="PROSITE" id="PS50842"/>
    </source>
</evidence>
<dbReference type="InterPro" id="IPR036908">
    <property type="entry name" value="RlpA-like_sf"/>
</dbReference>
<dbReference type="EMBL" id="KV424180">
    <property type="protein sequence ID" value="KZT50401.1"/>
    <property type="molecule type" value="Genomic_DNA"/>
</dbReference>
<dbReference type="CDD" id="cd22278">
    <property type="entry name" value="DPBB_GH45_endoglucanase"/>
    <property type="match status" value="1"/>
</dbReference>
<feature type="signal peptide" evidence="1">
    <location>
        <begin position="1"/>
        <end position="17"/>
    </location>
</feature>
<feature type="chain" id="PRO_5007855917" description="Expansin-like EG45 domain-containing protein" evidence="1">
    <location>
        <begin position="18"/>
        <end position="262"/>
    </location>
</feature>
<name>A0A165C8J1_9BASI</name>
<dbReference type="PROSITE" id="PS50842">
    <property type="entry name" value="EXPANSIN_EG45"/>
    <property type="match status" value="1"/>
</dbReference>
<feature type="domain" description="Expansin-like EG45" evidence="2">
    <location>
        <begin position="39"/>
        <end position="168"/>
    </location>
</feature>
<proteinExistence type="predicted"/>
<evidence type="ECO:0000313" key="3">
    <source>
        <dbReference type="EMBL" id="KZT50401.1"/>
    </source>
</evidence>
<evidence type="ECO:0000313" key="4">
    <source>
        <dbReference type="Proteomes" id="UP000076842"/>
    </source>
</evidence>
<dbReference type="Gene3D" id="2.40.40.10">
    <property type="entry name" value="RlpA-like domain"/>
    <property type="match status" value="1"/>
</dbReference>
<dbReference type="AlphaFoldDB" id="A0A165C8J1"/>
<dbReference type="InterPro" id="IPR007112">
    <property type="entry name" value="Expansin/allergen_DPBB_dom"/>
</dbReference>
<keyword evidence="1" id="KW-0732">Signal</keyword>
<reference evidence="3 4" key="1">
    <citation type="journal article" date="2016" name="Mol. Biol. Evol.">
        <title>Comparative Genomics of Early-Diverging Mushroom-Forming Fungi Provides Insights into the Origins of Lignocellulose Decay Capabilities.</title>
        <authorList>
            <person name="Nagy L.G."/>
            <person name="Riley R."/>
            <person name="Tritt A."/>
            <person name="Adam C."/>
            <person name="Daum C."/>
            <person name="Floudas D."/>
            <person name="Sun H."/>
            <person name="Yadav J.S."/>
            <person name="Pangilinan J."/>
            <person name="Larsson K.H."/>
            <person name="Matsuura K."/>
            <person name="Barry K."/>
            <person name="Labutti K."/>
            <person name="Kuo R."/>
            <person name="Ohm R.A."/>
            <person name="Bhattacharya S.S."/>
            <person name="Shirouzu T."/>
            <person name="Yoshinaga Y."/>
            <person name="Martin F.M."/>
            <person name="Grigoriev I.V."/>
            <person name="Hibbett D.S."/>
        </authorList>
    </citation>
    <scope>NUCLEOTIDE SEQUENCE [LARGE SCALE GENOMIC DNA]</scope>
    <source>
        <strain evidence="3 4">HHB12733</strain>
    </source>
</reference>
<sequence>MILVLVAATVTAQDTSGAWQMPASGLASLSHYNLPTGYVGSCGCVGDSSGYYPTAALNQLAFGSAAVYGPGCGRCFNLTLLDTWTSTPPFYPSTHPSVVIKVTDLCPGSSAHCQATASKPNEFGFYVHFDLAYPTPAIPLNSFFPSNVTQYGYSDFGLWNVTYESVPCIPNWAGSSHADAMGSVPNQGSSVCCPGEPSTNNTCPSYSASHALPPDTTTSGAVRLLPGCDLGLVLSLGLALALVCSSVAANRPDPHILPHRLR</sequence>
<accession>A0A165C8J1</accession>
<protein>
    <recommendedName>
        <fullName evidence="2">Expansin-like EG45 domain-containing protein</fullName>
    </recommendedName>
</protein>
<dbReference type="Pfam" id="PF22514">
    <property type="entry name" value="EXPB1_D1"/>
    <property type="match status" value="1"/>
</dbReference>
<dbReference type="OrthoDB" id="5823761at2759"/>
<dbReference type="Proteomes" id="UP000076842">
    <property type="component" value="Unassembled WGS sequence"/>
</dbReference>
<keyword evidence="4" id="KW-1185">Reference proteome</keyword>
<gene>
    <name evidence="3" type="ORF">CALCODRAFT_504784</name>
</gene>
<organism evidence="3 4">
    <name type="scientific">Calocera cornea HHB12733</name>
    <dbReference type="NCBI Taxonomy" id="1353952"/>
    <lineage>
        <taxon>Eukaryota</taxon>
        <taxon>Fungi</taxon>
        <taxon>Dikarya</taxon>
        <taxon>Basidiomycota</taxon>
        <taxon>Agaricomycotina</taxon>
        <taxon>Dacrymycetes</taxon>
        <taxon>Dacrymycetales</taxon>
        <taxon>Dacrymycetaceae</taxon>
        <taxon>Calocera</taxon>
    </lineage>
</organism>
<evidence type="ECO:0000256" key="1">
    <source>
        <dbReference type="SAM" id="SignalP"/>
    </source>
</evidence>
<dbReference type="InParanoid" id="A0A165C8J1"/>
<dbReference type="SUPFAM" id="SSF50685">
    <property type="entry name" value="Barwin-like endoglucanases"/>
    <property type="match status" value="1"/>
</dbReference>